<dbReference type="InterPro" id="IPR000639">
    <property type="entry name" value="Epox_hydrolase-like"/>
</dbReference>
<accession>A0ABW4F5S3</accession>
<gene>
    <name evidence="2" type="ORF">ACFSJD_36280</name>
</gene>
<comment type="caution">
    <text evidence="2">The sequence shown here is derived from an EMBL/GenBank/DDBJ whole genome shotgun (WGS) entry which is preliminary data.</text>
</comment>
<dbReference type="Proteomes" id="UP001597114">
    <property type="component" value="Unassembled WGS sequence"/>
</dbReference>
<feature type="domain" description="AB hydrolase-1" evidence="1">
    <location>
        <begin position="29"/>
        <end position="279"/>
    </location>
</feature>
<organism evidence="2 3">
    <name type="scientific">Pseudonocardia yunnanensis</name>
    <dbReference type="NCBI Taxonomy" id="58107"/>
    <lineage>
        <taxon>Bacteria</taxon>
        <taxon>Bacillati</taxon>
        <taxon>Actinomycetota</taxon>
        <taxon>Actinomycetes</taxon>
        <taxon>Pseudonocardiales</taxon>
        <taxon>Pseudonocardiaceae</taxon>
        <taxon>Pseudonocardia</taxon>
    </lineage>
</organism>
<dbReference type="PRINTS" id="PR00412">
    <property type="entry name" value="EPOXHYDRLASE"/>
</dbReference>
<proteinExistence type="predicted"/>
<dbReference type="SUPFAM" id="SSF53474">
    <property type="entry name" value="alpha/beta-Hydrolases"/>
    <property type="match status" value="1"/>
</dbReference>
<dbReference type="PANTHER" id="PTHR43194:SF2">
    <property type="entry name" value="PEROXISOMAL MEMBRANE PROTEIN LPX1"/>
    <property type="match status" value="1"/>
</dbReference>
<keyword evidence="3" id="KW-1185">Reference proteome</keyword>
<dbReference type="EMBL" id="JBHUCO010000054">
    <property type="protein sequence ID" value="MFD1522991.1"/>
    <property type="molecule type" value="Genomic_DNA"/>
</dbReference>
<dbReference type="InterPro" id="IPR029058">
    <property type="entry name" value="AB_hydrolase_fold"/>
</dbReference>
<name>A0ABW4F5S3_9PSEU</name>
<sequence>MTENWKQRKSYAEVLGRRIALIDEGDGAPIVFLHGNPTSSYLWRSVLPALQGKGRLIAPDLIGMGDSEKLGPEDPSRYTFAQHSAFLDALLEKLGVTKNVTLVLHDWGGALGFHWARRHPSAVRGIAYMEAIAATYKSWAEWPAVAREAFQAFRSEQGEELVLQNNAFVEGVLFGMGTLRELTEEEKAEYRRPYLQPGDDRQVTLSWPRQLPIVGEPADVVGIVEEFGRWLTTTRGVPKLFVNAEPGAILGEGIQRDFCRTWPDQTEITVPGVHYIQEDSGNEIGKAIADWLPPLA</sequence>
<dbReference type="EC" id="3.8.1.5" evidence="2"/>
<dbReference type="InterPro" id="IPR000073">
    <property type="entry name" value="AB_hydrolase_1"/>
</dbReference>
<evidence type="ECO:0000313" key="2">
    <source>
        <dbReference type="EMBL" id="MFD1522991.1"/>
    </source>
</evidence>
<dbReference type="Pfam" id="PF00561">
    <property type="entry name" value="Abhydrolase_1"/>
    <property type="match status" value="1"/>
</dbReference>
<dbReference type="PANTHER" id="PTHR43194">
    <property type="entry name" value="HYDROLASE ALPHA/BETA FOLD FAMILY"/>
    <property type="match status" value="1"/>
</dbReference>
<reference evidence="3" key="1">
    <citation type="journal article" date="2019" name="Int. J. Syst. Evol. Microbiol.">
        <title>The Global Catalogue of Microorganisms (GCM) 10K type strain sequencing project: providing services to taxonomists for standard genome sequencing and annotation.</title>
        <authorList>
            <consortium name="The Broad Institute Genomics Platform"/>
            <consortium name="The Broad Institute Genome Sequencing Center for Infectious Disease"/>
            <person name="Wu L."/>
            <person name="Ma J."/>
        </authorList>
    </citation>
    <scope>NUCLEOTIDE SEQUENCE [LARGE SCALE GENOMIC DNA]</scope>
    <source>
        <strain evidence="3">CCM 7043</strain>
    </source>
</reference>
<dbReference type="InterPro" id="IPR050228">
    <property type="entry name" value="Carboxylesterase_BioH"/>
</dbReference>
<keyword evidence="2" id="KW-0378">Hydrolase</keyword>
<evidence type="ECO:0000313" key="3">
    <source>
        <dbReference type="Proteomes" id="UP001597114"/>
    </source>
</evidence>
<dbReference type="GO" id="GO:0018786">
    <property type="term" value="F:haloalkane dehalogenase activity"/>
    <property type="evidence" value="ECO:0007669"/>
    <property type="project" value="UniProtKB-EC"/>
</dbReference>
<evidence type="ECO:0000259" key="1">
    <source>
        <dbReference type="Pfam" id="PF00561"/>
    </source>
</evidence>
<protein>
    <submittedName>
        <fullName evidence="2">Haloalkane dehalogenase</fullName>
        <ecNumber evidence="2">3.8.1.5</ecNumber>
    </submittedName>
</protein>
<dbReference type="RefSeq" id="WP_344725077.1">
    <property type="nucleotide sequence ID" value="NZ_BAAAUS010000028.1"/>
</dbReference>
<dbReference type="Gene3D" id="3.40.50.1820">
    <property type="entry name" value="alpha/beta hydrolase"/>
    <property type="match status" value="1"/>
</dbReference>
<dbReference type="NCBIfam" id="NF002938">
    <property type="entry name" value="PRK03592.1"/>
    <property type="match status" value="1"/>
</dbReference>